<dbReference type="EMBL" id="BAABBA010000002">
    <property type="protein sequence ID" value="GAA4286016.1"/>
    <property type="molecule type" value="Genomic_DNA"/>
</dbReference>
<dbReference type="Proteomes" id="UP001499841">
    <property type="component" value="Unassembled WGS sequence"/>
</dbReference>
<proteinExistence type="predicted"/>
<dbReference type="RefSeq" id="WP_345037025.1">
    <property type="nucleotide sequence ID" value="NZ_BAABBA010000002.1"/>
</dbReference>
<feature type="region of interest" description="Disordered" evidence="1">
    <location>
        <begin position="79"/>
        <end position="130"/>
    </location>
</feature>
<name>A0ABP8EQ23_9MICO</name>
<keyword evidence="3" id="KW-1185">Reference proteome</keyword>
<organism evidence="2 3">
    <name type="scientific">Georgenia daeguensis</name>
    <dbReference type="NCBI Taxonomy" id="908355"/>
    <lineage>
        <taxon>Bacteria</taxon>
        <taxon>Bacillati</taxon>
        <taxon>Actinomycetota</taxon>
        <taxon>Actinomycetes</taxon>
        <taxon>Micrococcales</taxon>
        <taxon>Bogoriellaceae</taxon>
        <taxon>Georgenia</taxon>
    </lineage>
</organism>
<accession>A0ABP8EQ23</accession>
<comment type="caution">
    <text evidence="2">The sequence shown here is derived from an EMBL/GenBank/DDBJ whole genome shotgun (WGS) entry which is preliminary data.</text>
</comment>
<evidence type="ECO:0000256" key="1">
    <source>
        <dbReference type="SAM" id="MobiDB-lite"/>
    </source>
</evidence>
<evidence type="ECO:0000313" key="2">
    <source>
        <dbReference type="EMBL" id="GAA4286016.1"/>
    </source>
</evidence>
<gene>
    <name evidence="2" type="ORF">GCM10022262_03750</name>
</gene>
<evidence type="ECO:0000313" key="3">
    <source>
        <dbReference type="Proteomes" id="UP001499841"/>
    </source>
</evidence>
<protein>
    <submittedName>
        <fullName evidence="2">Uncharacterized protein</fullName>
    </submittedName>
</protein>
<sequence length="130" mass="12819">MNPRVLLGVGLLGVTLAGTAILLAAGRAPSVLDRLRALPEDFAAAYRQREAELRAALIPDDDAVAAARADVVARRSTGRGFGAVPAGTHAAPAGAHAAPAGTHAAPAGTHAGPTGAVSPADAGDDLPYAF</sequence>
<feature type="compositionally biased region" description="Low complexity" evidence="1">
    <location>
        <begin position="82"/>
        <end position="117"/>
    </location>
</feature>
<reference evidence="3" key="1">
    <citation type="journal article" date="2019" name="Int. J. Syst. Evol. Microbiol.">
        <title>The Global Catalogue of Microorganisms (GCM) 10K type strain sequencing project: providing services to taxonomists for standard genome sequencing and annotation.</title>
        <authorList>
            <consortium name="The Broad Institute Genomics Platform"/>
            <consortium name="The Broad Institute Genome Sequencing Center for Infectious Disease"/>
            <person name="Wu L."/>
            <person name="Ma J."/>
        </authorList>
    </citation>
    <scope>NUCLEOTIDE SEQUENCE [LARGE SCALE GENOMIC DNA]</scope>
    <source>
        <strain evidence="3">JCM 17459</strain>
    </source>
</reference>